<dbReference type="RefSeq" id="WP_116725487.1">
    <property type="nucleotide sequence ID" value="NZ_QCZI01000015.1"/>
</dbReference>
<evidence type="ECO:0000313" key="3">
    <source>
        <dbReference type="Proteomes" id="UP000245449"/>
    </source>
</evidence>
<dbReference type="Proteomes" id="UP000245449">
    <property type="component" value="Unassembled WGS sequence"/>
</dbReference>
<dbReference type="InterPro" id="IPR011990">
    <property type="entry name" value="TPR-like_helical_dom_sf"/>
</dbReference>
<feature type="chain" id="PRO_5015781971" evidence="1">
    <location>
        <begin position="21"/>
        <end position="423"/>
    </location>
</feature>
<protein>
    <submittedName>
        <fullName evidence="2">Uncharacterized protein</fullName>
    </submittedName>
</protein>
<dbReference type="EMBL" id="QCZI01000015">
    <property type="protein sequence ID" value="PWA04347.1"/>
    <property type="molecule type" value="Genomic_DNA"/>
</dbReference>
<comment type="caution">
    <text evidence="2">The sequence shown here is derived from an EMBL/GenBank/DDBJ whole genome shotgun (WGS) entry which is preliminary data.</text>
</comment>
<dbReference type="Gene3D" id="1.25.40.10">
    <property type="entry name" value="Tetratricopeptide repeat domain"/>
    <property type="match status" value="1"/>
</dbReference>
<sequence length="423" mass="47131">MKSKYVILASALLISVSTFAQKDQIKAAEKALKSGNSAEAKGILQQAESLIPNATDSEKAQYFFVKGNTLLDLATKNIDASKNQSDAAKAYQDLLAVEKASGKSKYTSQAQTAISDIKNKLLNSAIEEGTKKNYSEAAKKLYAVYELDKTDLEKLYYAASYAVNGQDWDTALAYYLELKKQNYSGEGMAYYAKSLVSDKEDYFGTKAERDRMVSLKSHSNPRDEKIPSKRGEIYKNIALILVQNGKTDEAKKALAEARIANPDDTSLTLTEADLYLKLEDFPTYKRLISEVLAKSPNDADLLFNLGVISAKTDVVEAEKYYKRSIEIKPDYINAYLNLAILKLDGEKKIITEMNKLGTSEKDTKRYEVLKNQREAIFLATLPYLEKANELDSKNEDVATTLLNVYGALEMTDKKIALKAKMGK</sequence>
<dbReference type="PANTHER" id="PTHR44395:SF1">
    <property type="entry name" value="PROTEIN O-MANNOSYL-TRANSFERASE TMTC3"/>
    <property type="match status" value="1"/>
</dbReference>
<dbReference type="SUPFAM" id="SSF48452">
    <property type="entry name" value="TPR-like"/>
    <property type="match status" value="1"/>
</dbReference>
<feature type="signal peptide" evidence="1">
    <location>
        <begin position="1"/>
        <end position="20"/>
    </location>
</feature>
<dbReference type="InterPro" id="IPR019734">
    <property type="entry name" value="TPR_rpt"/>
</dbReference>
<organism evidence="2 3">
    <name type="scientific">Flavobacterium psychrotolerans</name>
    <dbReference type="NCBI Taxonomy" id="2169410"/>
    <lineage>
        <taxon>Bacteria</taxon>
        <taxon>Pseudomonadati</taxon>
        <taxon>Bacteroidota</taxon>
        <taxon>Flavobacteriia</taxon>
        <taxon>Flavobacteriales</taxon>
        <taxon>Flavobacteriaceae</taxon>
        <taxon>Flavobacterium</taxon>
    </lineage>
</organism>
<evidence type="ECO:0000256" key="1">
    <source>
        <dbReference type="SAM" id="SignalP"/>
    </source>
</evidence>
<name>A0A2U1JGV6_9FLAO</name>
<keyword evidence="1" id="KW-0732">Signal</keyword>
<gene>
    <name evidence="2" type="ORF">DB895_11365</name>
</gene>
<dbReference type="Pfam" id="PF13432">
    <property type="entry name" value="TPR_16"/>
    <property type="match status" value="1"/>
</dbReference>
<accession>A0A2U1JGV6</accession>
<dbReference type="OrthoDB" id="1149028at2"/>
<dbReference type="PANTHER" id="PTHR44395">
    <property type="match status" value="1"/>
</dbReference>
<dbReference type="GO" id="GO:0035269">
    <property type="term" value="P:protein O-linked glycosylation via mannose"/>
    <property type="evidence" value="ECO:0007669"/>
    <property type="project" value="TreeGrafter"/>
</dbReference>
<proteinExistence type="predicted"/>
<dbReference type="SMART" id="SM00028">
    <property type="entry name" value="TPR"/>
    <property type="match status" value="2"/>
</dbReference>
<evidence type="ECO:0000313" key="2">
    <source>
        <dbReference type="EMBL" id="PWA04347.1"/>
    </source>
</evidence>
<dbReference type="GO" id="GO:0000030">
    <property type="term" value="F:mannosyltransferase activity"/>
    <property type="evidence" value="ECO:0007669"/>
    <property type="project" value="TreeGrafter"/>
</dbReference>
<keyword evidence="3" id="KW-1185">Reference proteome</keyword>
<dbReference type="AlphaFoldDB" id="A0A2U1JGV6"/>
<reference evidence="2 3" key="1">
    <citation type="submission" date="2018-04" db="EMBL/GenBank/DDBJ databases">
        <title>Flavobacterium sp. nov., isolated from glacier ice.</title>
        <authorList>
            <person name="Liu Q."/>
            <person name="Xin Y.-H."/>
        </authorList>
    </citation>
    <scope>NUCLEOTIDE SEQUENCE [LARGE SCALE GENOMIC DNA]</scope>
    <source>
        <strain evidence="2 3">RB1R5</strain>
    </source>
</reference>